<feature type="signal peptide" evidence="1">
    <location>
        <begin position="1"/>
        <end position="18"/>
    </location>
</feature>
<keyword evidence="1" id="KW-0732">Signal</keyword>
<dbReference type="Proteomes" id="UP000198211">
    <property type="component" value="Unassembled WGS sequence"/>
</dbReference>
<dbReference type="OrthoDB" id="146550at2759"/>
<proteinExistence type="predicted"/>
<protein>
    <submittedName>
        <fullName evidence="2">RxLR effector protein</fullName>
    </submittedName>
</protein>
<dbReference type="AlphaFoldDB" id="A0A225VG21"/>
<accession>A0A225VG21</accession>
<evidence type="ECO:0000256" key="1">
    <source>
        <dbReference type="SAM" id="SignalP"/>
    </source>
</evidence>
<name>A0A225VG21_9STRA</name>
<gene>
    <name evidence="2" type="ORF">PHMEG_00023757</name>
</gene>
<evidence type="ECO:0000313" key="2">
    <source>
        <dbReference type="EMBL" id="OWZ04353.1"/>
    </source>
</evidence>
<evidence type="ECO:0000313" key="3">
    <source>
        <dbReference type="Proteomes" id="UP000198211"/>
    </source>
</evidence>
<organism evidence="2 3">
    <name type="scientific">Phytophthora megakarya</name>
    <dbReference type="NCBI Taxonomy" id="4795"/>
    <lineage>
        <taxon>Eukaryota</taxon>
        <taxon>Sar</taxon>
        <taxon>Stramenopiles</taxon>
        <taxon>Oomycota</taxon>
        <taxon>Peronosporomycetes</taxon>
        <taxon>Peronosporales</taxon>
        <taxon>Peronosporaceae</taxon>
        <taxon>Phytophthora</taxon>
    </lineage>
</organism>
<dbReference type="EMBL" id="NBNE01005010">
    <property type="protein sequence ID" value="OWZ04353.1"/>
    <property type="molecule type" value="Genomic_DNA"/>
</dbReference>
<sequence>MKIFSILVMVLLVEMALSATTPRHSITPPETMRRATETSANRFLRADVSPKGFNALGVNSQVMDEERGLSSISKKLKERLQRIVTHYDTPIFIQEFGNVLASILRHMN</sequence>
<comment type="caution">
    <text evidence="2">The sequence shown here is derived from an EMBL/GenBank/DDBJ whole genome shotgun (WGS) entry which is preliminary data.</text>
</comment>
<feature type="chain" id="PRO_5012420547" evidence="1">
    <location>
        <begin position="19"/>
        <end position="108"/>
    </location>
</feature>
<reference evidence="3" key="1">
    <citation type="submission" date="2017-03" db="EMBL/GenBank/DDBJ databases">
        <title>Phytopthora megakarya and P. palmivora, two closely related causual agents of cacao black pod achieved similar genome size and gene model numbers by different mechanisms.</title>
        <authorList>
            <person name="Ali S."/>
            <person name="Shao J."/>
            <person name="Larry D.J."/>
            <person name="Kronmiller B."/>
            <person name="Shen D."/>
            <person name="Strem M.D."/>
            <person name="Melnick R.L."/>
            <person name="Guiltinan M.J."/>
            <person name="Tyler B.M."/>
            <person name="Meinhardt L.W."/>
            <person name="Bailey B.A."/>
        </authorList>
    </citation>
    <scope>NUCLEOTIDE SEQUENCE [LARGE SCALE GENOMIC DNA]</scope>
    <source>
        <strain evidence="3">zdho120</strain>
    </source>
</reference>
<keyword evidence="3" id="KW-1185">Reference proteome</keyword>